<dbReference type="RefSeq" id="WP_090242750.1">
    <property type="nucleotide sequence ID" value="NZ_FNOU01000002.1"/>
</dbReference>
<dbReference type="PROSITE" id="PS51737">
    <property type="entry name" value="RECOMBINASE_DNA_BIND"/>
    <property type="match status" value="1"/>
</dbReference>
<dbReference type="Gene3D" id="3.90.1750.20">
    <property type="entry name" value="Putative Large Serine Recombinase, Chain B, Domain 2"/>
    <property type="match status" value="1"/>
</dbReference>
<dbReference type="Pfam" id="PF07508">
    <property type="entry name" value="Recombinase"/>
    <property type="match status" value="1"/>
</dbReference>
<dbReference type="GO" id="GO:0003677">
    <property type="term" value="F:DNA binding"/>
    <property type="evidence" value="ECO:0007669"/>
    <property type="project" value="InterPro"/>
</dbReference>
<dbReference type="PANTHER" id="PTHR30461">
    <property type="entry name" value="DNA-INVERTASE FROM LAMBDOID PROPHAGE"/>
    <property type="match status" value="1"/>
</dbReference>
<evidence type="ECO:0000256" key="1">
    <source>
        <dbReference type="SAM" id="Coils"/>
    </source>
</evidence>
<feature type="coiled-coil region" evidence="1">
    <location>
        <begin position="410"/>
        <end position="437"/>
    </location>
</feature>
<keyword evidence="1" id="KW-0175">Coiled coil</keyword>
<feature type="domain" description="Resolvase/invertase-type recombinase catalytic" evidence="2">
    <location>
        <begin position="3"/>
        <end position="148"/>
    </location>
</feature>
<feature type="domain" description="Recombinase" evidence="3">
    <location>
        <begin position="155"/>
        <end position="280"/>
    </location>
</feature>
<keyword evidence="5" id="KW-1185">Reference proteome</keyword>
<dbReference type="Proteomes" id="UP000199652">
    <property type="component" value="Unassembled WGS sequence"/>
</dbReference>
<gene>
    <name evidence="4" type="ORF">SAMN04488579_10264</name>
</gene>
<dbReference type="Gene3D" id="3.40.50.1390">
    <property type="entry name" value="Resolvase, N-terminal catalytic domain"/>
    <property type="match status" value="1"/>
</dbReference>
<reference evidence="5" key="1">
    <citation type="submission" date="2016-10" db="EMBL/GenBank/DDBJ databases">
        <authorList>
            <person name="Varghese N."/>
            <person name="Submissions S."/>
        </authorList>
    </citation>
    <scope>NUCLEOTIDE SEQUENCE [LARGE SCALE GENOMIC DNA]</scope>
    <source>
        <strain evidence="5">VPI 5359</strain>
    </source>
</reference>
<dbReference type="OrthoDB" id="9781670at2"/>
<name>A0A1H3BGH3_EUBBA</name>
<dbReference type="Pfam" id="PF00239">
    <property type="entry name" value="Resolvase"/>
    <property type="match status" value="1"/>
</dbReference>
<evidence type="ECO:0000259" key="3">
    <source>
        <dbReference type="PROSITE" id="PS51737"/>
    </source>
</evidence>
<dbReference type="PANTHER" id="PTHR30461:SF23">
    <property type="entry name" value="DNA RECOMBINASE-RELATED"/>
    <property type="match status" value="1"/>
</dbReference>
<dbReference type="SUPFAM" id="SSF53041">
    <property type="entry name" value="Resolvase-like"/>
    <property type="match status" value="1"/>
</dbReference>
<accession>A0A1H3BGH3</accession>
<dbReference type="PROSITE" id="PS51736">
    <property type="entry name" value="RECOMBINASES_3"/>
    <property type="match status" value="1"/>
</dbReference>
<evidence type="ECO:0000313" key="5">
    <source>
        <dbReference type="Proteomes" id="UP000199652"/>
    </source>
</evidence>
<proteinExistence type="predicted"/>
<dbReference type="InterPro" id="IPR011109">
    <property type="entry name" value="DNA_bind_recombinase_dom"/>
</dbReference>
<dbReference type="AlphaFoldDB" id="A0A1H3BGH3"/>
<dbReference type="GO" id="GO:0000150">
    <property type="term" value="F:DNA strand exchange activity"/>
    <property type="evidence" value="ECO:0007669"/>
    <property type="project" value="InterPro"/>
</dbReference>
<dbReference type="STRING" id="1528.SAMN04488579_10264"/>
<protein>
    <submittedName>
        <fullName evidence="4">Site-specific DNA recombinase</fullName>
    </submittedName>
</protein>
<dbReference type="SMART" id="SM00857">
    <property type="entry name" value="Resolvase"/>
    <property type="match status" value="1"/>
</dbReference>
<dbReference type="InterPro" id="IPR025827">
    <property type="entry name" value="Zn_ribbon_recom_dom"/>
</dbReference>
<dbReference type="InterPro" id="IPR038109">
    <property type="entry name" value="DNA_bind_recomb_sf"/>
</dbReference>
<sequence>MINCVIYARFSSDNQRDESIDAQVRACKEYATHHGYLPINVYSDEARSATTDKRPGFQQMISDSASGTFSVVLVHKLDRFSRDRYDSAYYKRQLKMNGVRLVSVLEPLDDSPESVILESVLEGMAEYYSKNLAREVMKGALETAYQCKHTGGPTPYGFKLDAERHLIIDETEAEAVRIMFTMHANGCGYGQIIDELSIRGHRARSGRCFSKITIHDMLHNEKYMGTYVYNRTQRKIAGKRNSRLNKPDDEVVRIPGGCPAIVDEATFLLVKERMQKNKHKGGRINAKRLYLLSGLVKCGYCGGTMSGASSTGGRNKTKYYYYGCNNRRYNKSCESPRINADFLEPIILNKIYDIVYASDAIDSIADIVMDSIGQYLGGRGAQAGTIKKKLLGIDTKIENIVSAITEGAYSSMLGEKLEQLENEKNALSAELATQEKDVPSDFNRQNIVEYLKTRRDICNYPRQRQFEIIQRCVPEVTVFRDFVSFEFDFVRLACDGPAPPTSSTPPAAALTKR</sequence>
<dbReference type="InterPro" id="IPR036162">
    <property type="entry name" value="Resolvase-like_N_sf"/>
</dbReference>
<evidence type="ECO:0000313" key="4">
    <source>
        <dbReference type="EMBL" id="SDX40801.1"/>
    </source>
</evidence>
<evidence type="ECO:0000259" key="2">
    <source>
        <dbReference type="PROSITE" id="PS51736"/>
    </source>
</evidence>
<dbReference type="EMBL" id="FNOU01000002">
    <property type="protein sequence ID" value="SDX40801.1"/>
    <property type="molecule type" value="Genomic_DNA"/>
</dbReference>
<organism evidence="4 5">
    <name type="scientific">Eubacterium barkeri</name>
    <name type="common">Clostridium barkeri</name>
    <dbReference type="NCBI Taxonomy" id="1528"/>
    <lineage>
        <taxon>Bacteria</taxon>
        <taxon>Bacillati</taxon>
        <taxon>Bacillota</taxon>
        <taxon>Clostridia</taxon>
        <taxon>Eubacteriales</taxon>
        <taxon>Eubacteriaceae</taxon>
        <taxon>Eubacterium</taxon>
    </lineage>
</organism>
<dbReference type="CDD" id="cd00338">
    <property type="entry name" value="Ser_Recombinase"/>
    <property type="match status" value="1"/>
</dbReference>
<dbReference type="InterPro" id="IPR050639">
    <property type="entry name" value="SSR_resolvase"/>
</dbReference>
<dbReference type="Pfam" id="PF13408">
    <property type="entry name" value="Zn_ribbon_recom"/>
    <property type="match status" value="1"/>
</dbReference>
<dbReference type="InterPro" id="IPR006119">
    <property type="entry name" value="Resolv_N"/>
</dbReference>